<dbReference type="Proteomes" id="UP000199373">
    <property type="component" value="Unassembled WGS sequence"/>
</dbReference>
<dbReference type="RefSeq" id="WP_091915788.1">
    <property type="nucleotide sequence ID" value="NZ_FOIQ01000003.1"/>
</dbReference>
<evidence type="ECO:0000313" key="3">
    <source>
        <dbReference type="Proteomes" id="UP000199373"/>
    </source>
</evidence>
<keyword evidence="3" id="KW-1185">Reference proteome</keyword>
<accession>A0A1I0P4K9</accession>
<dbReference type="EMBL" id="FOIQ01000003">
    <property type="protein sequence ID" value="SEW09178.1"/>
    <property type="molecule type" value="Genomic_DNA"/>
</dbReference>
<evidence type="ECO:0000259" key="1">
    <source>
        <dbReference type="Pfam" id="PF13568"/>
    </source>
</evidence>
<protein>
    <submittedName>
        <fullName evidence="2">Outer membrane protein beta-barrel domain-containing protein</fullName>
    </submittedName>
</protein>
<gene>
    <name evidence="2" type="ORF">SAMN04487850_1587</name>
</gene>
<dbReference type="Pfam" id="PF13568">
    <property type="entry name" value="OMP_b-brl_2"/>
    <property type="match status" value="1"/>
</dbReference>
<dbReference type="InterPro" id="IPR025665">
    <property type="entry name" value="Beta-barrel_OMP_2"/>
</dbReference>
<proteinExistence type="predicted"/>
<organism evidence="2 3">
    <name type="scientific">Prevotella aff. ruminicola Tc2-24</name>
    <dbReference type="NCBI Taxonomy" id="81582"/>
    <lineage>
        <taxon>Bacteria</taxon>
        <taxon>Pseudomonadati</taxon>
        <taxon>Bacteroidota</taxon>
        <taxon>Bacteroidia</taxon>
        <taxon>Bacteroidales</taxon>
        <taxon>Prevotellaceae</taxon>
        <taxon>Prevotella</taxon>
    </lineage>
</organism>
<reference evidence="2 3" key="1">
    <citation type="submission" date="2016-10" db="EMBL/GenBank/DDBJ databases">
        <authorList>
            <person name="de Groot N.N."/>
        </authorList>
    </citation>
    <scope>NUCLEOTIDE SEQUENCE [LARGE SCALE GENOMIC DNA]</scope>
    <source>
        <strain evidence="2 3">TC2-24</strain>
    </source>
</reference>
<feature type="domain" description="Outer membrane protein beta-barrel" evidence="1">
    <location>
        <begin position="22"/>
        <end position="209"/>
    </location>
</feature>
<sequence length="245" mass="27191">MNKLRVGLLGLVLVCVGLVVKAQDVNWQVRGGGDCATIIGGVTNIDTQFGYHLGGTADIALREDGVLRIQPSLLFSQKGWTFDGYYGSEQILEAKYSTRLHYLELPVPLAVRLRIGKECFVTFKFGPYVAYGLNAKTTMEVMNTDAKETFKANHFSKSCDFYGDAYDKEKRHVDYPKLNRWDVGVAEGIDLTLNHVIVGVNLFYGLTPLCRSGFMGNPVANVLTSLMFGRHPKNFTVGLSLGYQF</sequence>
<evidence type="ECO:0000313" key="2">
    <source>
        <dbReference type="EMBL" id="SEW09178.1"/>
    </source>
</evidence>
<name>A0A1I0P4K9_9BACT</name>
<dbReference type="AlphaFoldDB" id="A0A1I0P4K9"/>